<sequence length="448" mass="48790">MGLKTKQNSSRKLGAFAIWAIGVGLVISGESFGWNIGWGITGPKLFFIPVALTAIMYYALIQGLIELACVYPEAEGPHTYVKNAFGKPLGNFIALAILFEFLFATPAVASSLGEYIGFLNDDLESVNWVATLFIGLFCIVNLFDLSISILFTIALTILAIVELMIYESSVLTAFKVSNFVDNQFGEFSFDAIIRAMPFAIWLLLAIEGISLMTNNIKREGFRKHLTRGYNAAYFTLIILAVSVLLLAGGGMAWTAETWSVISQDNHPMPASLALILSKDNAIVQIFTFIGLFGLIASLQGVALAATTQFEFFLNFKGLKPKAKRALASCLVFIISTFAIWGSHTSFLIELSVFGAVCMYFGVSVALLKTRKSKDQEGLEGLSSDPVLNFKHSDFKSSKSSFFAILAASVSLFCIASLSYLQPIAFASFLGLGVIYIGVMYLRKSKKAS</sequence>
<keyword evidence="8" id="KW-1185">Reference proteome</keyword>
<feature type="transmembrane region" description="Helical" evidence="6">
    <location>
        <begin position="325"/>
        <end position="341"/>
    </location>
</feature>
<feature type="transmembrane region" description="Helical" evidence="6">
    <location>
        <begin position="347"/>
        <end position="367"/>
    </location>
</feature>
<feature type="transmembrane region" description="Helical" evidence="6">
    <location>
        <begin position="231"/>
        <end position="253"/>
    </location>
</feature>
<feature type="transmembrane region" description="Helical" evidence="6">
    <location>
        <begin position="191"/>
        <end position="211"/>
    </location>
</feature>
<dbReference type="AlphaFoldDB" id="A0A2Z4GEF5"/>
<dbReference type="GO" id="GO:0005886">
    <property type="term" value="C:plasma membrane"/>
    <property type="evidence" value="ECO:0007669"/>
    <property type="project" value="UniProtKB-SubCell"/>
</dbReference>
<evidence type="ECO:0000256" key="6">
    <source>
        <dbReference type="SAM" id="Phobius"/>
    </source>
</evidence>
<evidence type="ECO:0000256" key="3">
    <source>
        <dbReference type="ARBA" id="ARBA00022692"/>
    </source>
</evidence>
<dbReference type="Gene3D" id="1.20.1740.10">
    <property type="entry name" value="Amino acid/polyamine transporter I"/>
    <property type="match status" value="1"/>
</dbReference>
<dbReference type="PIRSF" id="PIRSF006060">
    <property type="entry name" value="AA_transporter"/>
    <property type="match status" value="1"/>
</dbReference>
<keyword evidence="4 6" id="KW-1133">Transmembrane helix</keyword>
<protein>
    <recommendedName>
        <fullName evidence="9">Amino acid permease</fullName>
    </recommendedName>
</protein>
<dbReference type="OrthoDB" id="9810109at2"/>
<dbReference type="KEGG" id="als:DJ013_14025"/>
<dbReference type="Proteomes" id="UP000249873">
    <property type="component" value="Chromosome"/>
</dbReference>
<evidence type="ECO:0008006" key="9">
    <source>
        <dbReference type="Google" id="ProtNLM"/>
    </source>
</evidence>
<evidence type="ECO:0000256" key="1">
    <source>
        <dbReference type="ARBA" id="ARBA00004651"/>
    </source>
</evidence>
<keyword evidence="3 6" id="KW-0812">Transmembrane</keyword>
<dbReference type="Pfam" id="PF13520">
    <property type="entry name" value="AA_permease_2"/>
    <property type="match status" value="1"/>
</dbReference>
<gene>
    <name evidence="7" type="ORF">DJ013_14025</name>
</gene>
<dbReference type="GO" id="GO:0022857">
    <property type="term" value="F:transmembrane transporter activity"/>
    <property type="evidence" value="ECO:0007669"/>
    <property type="project" value="InterPro"/>
</dbReference>
<dbReference type="InterPro" id="IPR002293">
    <property type="entry name" value="AA/rel_permease1"/>
</dbReference>
<feature type="transmembrane region" description="Helical" evidence="6">
    <location>
        <begin position="12"/>
        <end position="34"/>
    </location>
</feature>
<dbReference type="RefSeq" id="WP_111372448.1">
    <property type="nucleotide sequence ID" value="NZ_CP029480.1"/>
</dbReference>
<evidence type="ECO:0000256" key="2">
    <source>
        <dbReference type="ARBA" id="ARBA00022475"/>
    </source>
</evidence>
<organism evidence="7 8">
    <name type="scientific">Arcticibacterium luteifluviistationis</name>
    <dbReference type="NCBI Taxonomy" id="1784714"/>
    <lineage>
        <taxon>Bacteria</taxon>
        <taxon>Pseudomonadati</taxon>
        <taxon>Bacteroidota</taxon>
        <taxon>Cytophagia</taxon>
        <taxon>Cytophagales</taxon>
        <taxon>Leadbetterellaceae</taxon>
        <taxon>Arcticibacterium</taxon>
    </lineage>
</organism>
<dbReference type="PANTHER" id="PTHR42770">
    <property type="entry name" value="AMINO ACID TRANSPORTER-RELATED"/>
    <property type="match status" value="1"/>
</dbReference>
<comment type="subcellular location">
    <subcellularLocation>
        <location evidence="1">Cell membrane</location>
        <topology evidence="1">Multi-pass membrane protein</topology>
    </subcellularLocation>
</comment>
<feature type="transmembrane region" description="Helical" evidence="6">
    <location>
        <begin position="281"/>
        <end position="304"/>
    </location>
</feature>
<evidence type="ECO:0000313" key="7">
    <source>
        <dbReference type="EMBL" id="AWV99223.1"/>
    </source>
</evidence>
<feature type="transmembrane region" description="Helical" evidence="6">
    <location>
        <begin position="46"/>
        <end position="71"/>
    </location>
</feature>
<reference evidence="7 8" key="1">
    <citation type="submission" date="2018-05" db="EMBL/GenBank/DDBJ databases">
        <title>Complete genome sequence of Arcticibacterium luteifluviistationis SM1504T, a cytophagaceae bacterium isolated from Arctic surface seawater.</title>
        <authorList>
            <person name="Li Y."/>
            <person name="Qin Q.-L."/>
        </authorList>
    </citation>
    <scope>NUCLEOTIDE SEQUENCE [LARGE SCALE GENOMIC DNA]</scope>
    <source>
        <strain evidence="7 8">SM1504</strain>
    </source>
</reference>
<dbReference type="EMBL" id="CP029480">
    <property type="protein sequence ID" value="AWV99223.1"/>
    <property type="molecule type" value="Genomic_DNA"/>
</dbReference>
<feature type="transmembrane region" description="Helical" evidence="6">
    <location>
        <begin position="92"/>
        <end position="113"/>
    </location>
</feature>
<feature type="transmembrane region" description="Helical" evidence="6">
    <location>
        <begin position="423"/>
        <end position="441"/>
    </location>
</feature>
<dbReference type="InterPro" id="IPR050367">
    <property type="entry name" value="APC_superfamily"/>
</dbReference>
<evidence type="ECO:0000256" key="4">
    <source>
        <dbReference type="ARBA" id="ARBA00022989"/>
    </source>
</evidence>
<name>A0A2Z4GEF5_9BACT</name>
<feature type="transmembrane region" description="Helical" evidence="6">
    <location>
        <begin position="150"/>
        <end position="171"/>
    </location>
</feature>
<keyword evidence="2" id="KW-1003">Cell membrane</keyword>
<dbReference type="PANTHER" id="PTHR42770:SF7">
    <property type="entry name" value="MEMBRANE PROTEIN"/>
    <property type="match status" value="1"/>
</dbReference>
<evidence type="ECO:0000256" key="5">
    <source>
        <dbReference type="ARBA" id="ARBA00023136"/>
    </source>
</evidence>
<accession>A0A2Z4GEF5</accession>
<keyword evidence="5 6" id="KW-0472">Membrane</keyword>
<proteinExistence type="predicted"/>
<feature type="transmembrane region" description="Helical" evidence="6">
    <location>
        <begin position="400"/>
        <end position="417"/>
    </location>
</feature>
<feature type="transmembrane region" description="Helical" evidence="6">
    <location>
        <begin position="125"/>
        <end position="143"/>
    </location>
</feature>
<evidence type="ECO:0000313" key="8">
    <source>
        <dbReference type="Proteomes" id="UP000249873"/>
    </source>
</evidence>